<dbReference type="InterPro" id="IPR059215">
    <property type="entry name" value="BRCT2_TopBP1-like"/>
</dbReference>
<dbReference type="Pfam" id="PF00533">
    <property type="entry name" value="BRCT"/>
    <property type="match status" value="1"/>
</dbReference>
<feature type="compositionally biased region" description="Polar residues" evidence="2">
    <location>
        <begin position="680"/>
        <end position="701"/>
    </location>
</feature>
<evidence type="ECO:0000259" key="3">
    <source>
        <dbReference type="PROSITE" id="PS50172"/>
    </source>
</evidence>
<dbReference type="GO" id="GO:0033314">
    <property type="term" value="P:mitotic DNA replication checkpoint signaling"/>
    <property type="evidence" value="ECO:0007669"/>
    <property type="project" value="TreeGrafter"/>
</dbReference>
<protein>
    <recommendedName>
        <fullName evidence="3">BRCT domain-containing protein</fullName>
    </recommendedName>
</protein>
<dbReference type="GO" id="GO:0007095">
    <property type="term" value="P:mitotic G2 DNA damage checkpoint signaling"/>
    <property type="evidence" value="ECO:0007669"/>
    <property type="project" value="TreeGrafter"/>
</dbReference>
<feature type="domain" description="BRCT" evidence="3">
    <location>
        <begin position="20"/>
        <end position="93"/>
    </location>
</feature>
<sequence>MAGSGANQSHKVVTVNGATDLSTPLAGLVICCTSVPDEKRTELAKYVEEMGAVHRFDLTLDVTHLIVGHYNTPKYQYVAKERPDVRPMTTQWIEAIRELWINDEEIDMEALEQEHVLPTFYSLKFSMTGCDDPTERLEIAELVRRNGAVYEGDLTKQITHLISYRTEGAKYKAAKSWGLRIVSPEWLYHCLERGMILKEELYDPALPEEERGKGAWDRTKPKRTSLGKRSRGDSTTSLEGSKRKLRRTASTKLSTQNDGLWGDIVGGGAVAQVSRSGIWEVDDSDSLPQNGPTKPKSPVDNPKNGSLQSTIENPPRKRGMFNSCRFFLLDFLPAQKQILQEHFVFNDGEISSTMDELVHKLDKSPEIRLFRVVPHDLPISQHPPLPESQIPIQTVTVWWLERCLHKKDFVDPADHVIGLPFPVFPIESFSGITISTSAFSGIDLLHVTKAVKLIGAKYSEDMTPHSTVLVTKSATAVRKDKFDHAQDWKVPIVTAEWLWDSIRDGEMKSLAKYQIRSKKRSESLPNAKGKDVPKALPQAERVKSDVGRPAPSSSSTLPKSSARPPKNSRLDSTAFDSDEPNVKEEHKTQPIESLADSTGSTALDQTYKSEPLSERSLNSPTRTVSTAPAPSDHPRSKPQEDISSAISDLLAKTKTAAANPTQNEALEGRKRGPGRILGRVTSNISTGSGRSRATSVDSTATHGHPVEYPPYDSRNPRAGPTANEQIELLLHGNGPVNKDVDSQPPSTQLQYEDPDSTEAREMVMARMMGEKVPTKKYSLKEKAITVGDFMDRSRTTRRTGKGSLR</sequence>
<proteinExistence type="predicted"/>
<accession>A0A2J6Q6T3</accession>
<feature type="compositionally biased region" description="Polar residues" evidence="2">
    <location>
        <begin position="303"/>
        <end position="312"/>
    </location>
</feature>
<dbReference type="CDD" id="cd17731">
    <property type="entry name" value="BRCT_TopBP1_rpt2_like"/>
    <property type="match status" value="1"/>
</dbReference>
<feature type="compositionally biased region" description="Polar residues" evidence="2">
    <location>
        <begin position="595"/>
        <end position="608"/>
    </location>
</feature>
<keyword evidence="1" id="KW-0677">Repeat</keyword>
<evidence type="ECO:0000256" key="1">
    <source>
        <dbReference type="ARBA" id="ARBA00022737"/>
    </source>
</evidence>
<dbReference type="InterPro" id="IPR001357">
    <property type="entry name" value="BRCT_dom"/>
</dbReference>
<organism evidence="4 5">
    <name type="scientific">Hyaloscypha hepaticicola</name>
    <dbReference type="NCBI Taxonomy" id="2082293"/>
    <lineage>
        <taxon>Eukaryota</taxon>
        <taxon>Fungi</taxon>
        <taxon>Dikarya</taxon>
        <taxon>Ascomycota</taxon>
        <taxon>Pezizomycotina</taxon>
        <taxon>Leotiomycetes</taxon>
        <taxon>Helotiales</taxon>
        <taxon>Hyaloscyphaceae</taxon>
        <taxon>Hyaloscypha</taxon>
    </lineage>
</organism>
<dbReference type="AlphaFoldDB" id="A0A2J6Q6T3"/>
<dbReference type="InterPro" id="IPR036420">
    <property type="entry name" value="BRCT_dom_sf"/>
</dbReference>
<feature type="compositionally biased region" description="Basic residues" evidence="2">
    <location>
        <begin position="220"/>
        <end position="229"/>
    </location>
</feature>
<gene>
    <name evidence="4" type="ORF">NA56DRAFT_625060</name>
</gene>
<evidence type="ECO:0000313" key="5">
    <source>
        <dbReference type="Proteomes" id="UP000235672"/>
    </source>
</evidence>
<feature type="region of interest" description="Disordered" evidence="2">
    <location>
        <begin position="516"/>
        <end position="758"/>
    </location>
</feature>
<dbReference type="STRING" id="1745343.A0A2J6Q6T3"/>
<dbReference type="PANTHER" id="PTHR13561">
    <property type="entry name" value="DNA REPLICATION REGULATOR DPB11-RELATED"/>
    <property type="match status" value="1"/>
</dbReference>
<dbReference type="CDD" id="cd17723">
    <property type="entry name" value="BRCT_Rad4_rpt4"/>
    <property type="match status" value="1"/>
</dbReference>
<feature type="compositionally biased region" description="Basic and acidic residues" evidence="2">
    <location>
        <begin position="580"/>
        <end position="589"/>
    </location>
</feature>
<keyword evidence="5" id="KW-1185">Reference proteome</keyword>
<feature type="region of interest" description="Disordered" evidence="2">
    <location>
        <begin position="209"/>
        <end position="252"/>
    </location>
</feature>
<dbReference type="PANTHER" id="PTHR13561:SF20">
    <property type="entry name" value="DNA TOPOISOMERASE 2-BINDING PROTEIN 1"/>
    <property type="match status" value="1"/>
</dbReference>
<feature type="region of interest" description="Disordered" evidence="2">
    <location>
        <begin position="281"/>
        <end position="316"/>
    </location>
</feature>
<feature type="domain" description="BRCT" evidence="3">
    <location>
        <begin position="115"/>
        <end position="204"/>
    </location>
</feature>
<dbReference type="PROSITE" id="PS50172">
    <property type="entry name" value="BRCT"/>
    <property type="match status" value="3"/>
</dbReference>
<evidence type="ECO:0000256" key="2">
    <source>
        <dbReference type="SAM" id="MobiDB-lite"/>
    </source>
</evidence>
<dbReference type="Pfam" id="PF12738">
    <property type="entry name" value="PTCB-BRCT"/>
    <property type="match status" value="2"/>
</dbReference>
<dbReference type="Proteomes" id="UP000235672">
    <property type="component" value="Unassembled WGS sequence"/>
</dbReference>
<dbReference type="OrthoDB" id="251770at2759"/>
<dbReference type="SMART" id="SM00292">
    <property type="entry name" value="BRCT"/>
    <property type="match status" value="4"/>
</dbReference>
<dbReference type="CDD" id="cd18433">
    <property type="entry name" value="BRCT_Rad4_rpt3"/>
    <property type="match status" value="1"/>
</dbReference>
<reference evidence="4 5" key="1">
    <citation type="submission" date="2016-05" db="EMBL/GenBank/DDBJ databases">
        <title>A degradative enzymes factory behind the ericoid mycorrhizal symbiosis.</title>
        <authorList>
            <consortium name="DOE Joint Genome Institute"/>
            <person name="Martino E."/>
            <person name="Morin E."/>
            <person name="Grelet G."/>
            <person name="Kuo A."/>
            <person name="Kohler A."/>
            <person name="Daghino S."/>
            <person name="Barry K."/>
            <person name="Choi C."/>
            <person name="Cichocki N."/>
            <person name="Clum A."/>
            <person name="Copeland A."/>
            <person name="Hainaut M."/>
            <person name="Haridas S."/>
            <person name="Labutti K."/>
            <person name="Lindquist E."/>
            <person name="Lipzen A."/>
            <person name="Khouja H.-R."/>
            <person name="Murat C."/>
            <person name="Ohm R."/>
            <person name="Olson A."/>
            <person name="Spatafora J."/>
            <person name="Veneault-Fourrey C."/>
            <person name="Henrissat B."/>
            <person name="Grigoriev I."/>
            <person name="Martin F."/>
            <person name="Perotto S."/>
        </authorList>
    </citation>
    <scope>NUCLEOTIDE SEQUENCE [LARGE SCALE GENOMIC DNA]</scope>
    <source>
        <strain evidence="4 5">UAMH 7357</strain>
    </source>
</reference>
<feature type="domain" description="BRCT" evidence="3">
    <location>
        <begin position="429"/>
        <end position="515"/>
    </location>
</feature>
<dbReference type="GO" id="GO:0006270">
    <property type="term" value="P:DNA replication initiation"/>
    <property type="evidence" value="ECO:0007669"/>
    <property type="project" value="TreeGrafter"/>
</dbReference>
<feature type="compositionally biased region" description="Basic and acidic residues" evidence="2">
    <location>
        <begin position="209"/>
        <end position="219"/>
    </location>
</feature>
<feature type="compositionally biased region" description="Polar residues" evidence="2">
    <location>
        <begin position="615"/>
        <end position="628"/>
    </location>
</feature>
<dbReference type="Gene3D" id="3.40.50.10190">
    <property type="entry name" value="BRCT domain"/>
    <property type="match status" value="4"/>
</dbReference>
<feature type="compositionally biased region" description="Low complexity" evidence="2">
    <location>
        <begin position="549"/>
        <end position="564"/>
    </location>
</feature>
<dbReference type="SUPFAM" id="SSF52113">
    <property type="entry name" value="BRCT domain"/>
    <property type="match status" value="4"/>
</dbReference>
<name>A0A2J6Q6T3_9HELO</name>
<evidence type="ECO:0000313" key="4">
    <source>
        <dbReference type="EMBL" id="PMD21978.1"/>
    </source>
</evidence>
<dbReference type="EMBL" id="KZ613479">
    <property type="protein sequence ID" value="PMD21978.1"/>
    <property type="molecule type" value="Genomic_DNA"/>
</dbReference>